<comment type="caution">
    <text evidence="1">The sequence shown here is derived from an EMBL/GenBank/DDBJ whole genome shotgun (WGS) entry which is preliminary data.</text>
</comment>
<dbReference type="EMBL" id="JBJVNW010000003">
    <property type="protein sequence ID" value="MFM9517214.1"/>
    <property type="molecule type" value="Genomic_DNA"/>
</dbReference>
<gene>
    <name evidence="1" type="ORF">ACKKH4_08110</name>
</gene>
<keyword evidence="2" id="KW-1185">Reference proteome</keyword>
<proteinExistence type="predicted"/>
<evidence type="ECO:0000313" key="1">
    <source>
        <dbReference type="EMBL" id="MFM9517214.1"/>
    </source>
</evidence>
<dbReference type="RefSeq" id="WP_056726208.1">
    <property type="nucleotide sequence ID" value="NZ_CP178857.1"/>
</dbReference>
<organism evidence="1 2">
    <name type="scientific">Pseudomonas monachiensis</name>
    <dbReference type="NCBI Taxonomy" id="3060212"/>
    <lineage>
        <taxon>Bacteria</taxon>
        <taxon>Pseudomonadati</taxon>
        <taxon>Pseudomonadota</taxon>
        <taxon>Gammaproteobacteria</taxon>
        <taxon>Pseudomonadales</taxon>
        <taxon>Pseudomonadaceae</taxon>
        <taxon>Pseudomonas</taxon>
    </lineage>
</organism>
<name>A0ABW9H5N5_9PSED</name>
<evidence type="ECO:0000313" key="2">
    <source>
        <dbReference type="Proteomes" id="UP001631987"/>
    </source>
</evidence>
<accession>A0ABW9H5N5</accession>
<sequence length="62" mass="6785">MSPSSPALQIPFELARHRVFLDLQGRLGDTLRVTQQADGGAEALQRFDAVADPSACYERAHC</sequence>
<reference evidence="1 2" key="1">
    <citation type="submission" date="2024-12" db="EMBL/GenBank/DDBJ databases">
        <title>Pseudomonas species isolated from Lotus nodules promote plant growth.</title>
        <authorList>
            <person name="Yu Y.-H."/>
            <person name="Kurtenbach J."/>
            <person name="Crosbie D."/>
            <person name="Brachmann A."/>
            <person name="Marin M."/>
        </authorList>
    </citation>
    <scope>NUCLEOTIDE SEQUENCE [LARGE SCALE GENOMIC DNA]</scope>
    <source>
        <strain evidence="1 2">PLb12A</strain>
    </source>
</reference>
<protein>
    <submittedName>
        <fullName evidence="1">Uncharacterized protein</fullName>
    </submittedName>
</protein>
<dbReference type="Proteomes" id="UP001631987">
    <property type="component" value="Unassembled WGS sequence"/>
</dbReference>